<dbReference type="RefSeq" id="WP_046902748.1">
    <property type="nucleotide sequence ID" value="NZ_CP011452.2"/>
</dbReference>
<evidence type="ECO:0000313" key="2">
    <source>
        <dbReference type="Proteomes" id="UP000034392"/>
    </source>
</evidence>
<dbReference type="EMBL" id="CP011452">
    <property type="protein sequence ID" value="AKH41783.1"/>
    <property type="molecule type" value="Genomic_DNA"/>
</dbReference>
<dbReference type="STRING" id="1267766.WYH_00729"/>
<dbReference type="KEGG" id="aay:WYH_00729"/>
<name>A0A0F7KMJ6_9SPHN</name>
<accession>A0A0F7KMJ6</accession>
<dbReference type="AlphaFoldDB" id="A0A0F7KMJ6"/>
<organism evidence="1 2">
    <name type="scientific">Croceibacterium atlanticum</name>
    <dbReference type="NCBI Taxonomy" id="1267766"/>
    <lineage>
        <taxon>Bacteria</taxon>
        <taxon>Pseudomonadati</taxon>
        <taxon>Pseudomonadota</taxon>
        <taxon>Alphaproteobacteria</taxon>
        <taxon>Sphingomonadales</taxon>
        <taxon>Erythrobacteraceae</taxon>
        <taxon>Croceibacterium</taxon>
    </lineage>
</organism>
<keyword evidence="2" id="KW-1185">Reference proteome</keyword>
<dbReference type="PATRIC" id="fig|1267766.3.peg.735"/>
<gene>
    <name evidence="1" type="ORF">WYH_00729</name>
</gene>
<sequence>MNETNLLCAHCRAEVGRTDKYCHECGIRLIAPTAAEKRKEAARHAGAVAVEAGKAAAQGARLAARGLKTETGRSVAACAVLGAAAGSVVPLVGTGLGATLGAAVGFARKKF</sequence>
<evidence type="ECO:0000313" key="1">
    <source>
        <dbReference type="EMBL" id="AKH41783.1"/>
    </source>
</evidence>
<proteinExistence type="predicted"/>
<protein>
    <submittedName>
        <fullName evidence="1">Uncharacterized protein</fullName>
    </submittedName>
</protein>
<dbReference type="Proteomes" id="UP000034392">
    <property type="component" value="Chromosome"/>
</dbReference>
<reference evidence="1" key="1">
    <citation type="submission" date="2015-05" db="EMBL/GenBank/DDBJ databases">
        <title>The complete genome of Altererythrobacter atlanticus strain 26DY36.</title>
        <authorList>
            <person name="Wu Y.-H."/>
            <person name="Cheng H."/>
            <person name="Wu X.-W."/>
        </authorList>
    </citation>
    <scope>NUCLEOTIDE SEQUENCE [LARGE SCALE GENOMIC DNA]</scope>
    <source>
        <strain evidence="1">26DY36</strain>
    </source>
</reference>